<dbReference type="GO" id="GO:0097401">
    <property type="term" value="P:synaptic vesicle lumen acidification"/>
    <property type="evidence" value="ECO:0007669"/>
    <property type="project" value="TreeGrafter"/>
</dbReference>
<evidence type="ECO:0000256" key="5">
    <source>
        <dbReference type="ARBA" id="ARBA00071125"/>
    </source>
</evidence>
<keyword evidence="2 6" id="KW-0813">Transport</keyword>
<dbReference type="GO" id="GO:0046961">
    <property type="term" value="F:proton-transporting ATPase activity, rotational mechanism"/>
    <property type="evidence" value="ECO:0007669"/>
    <property type="project" value="InterPro"/>
</dbReference>
<sequence>MASQTQGIQQLLMAEKKAAEKVQEARKKKARRLKQAKEEALIEIERFRNERENAFREYESKHMGSMDTIKESIEQETLIKLEQMTKTVSGAKEIVIKDLLTRVICDVQPKLHTNLRLSEI</sequence>
<protein>
    <recommendedName>
        <fullName evidence="5 6">V-type proton ATPase subunit G</fullName>
    </recommendedName>
</protein>
<proteinExistence type="inferred from homology"/>
<comment type="similarity">
    <text evidence="1 6">Belongs to the V-ATPase G subunit family.</text>
</comment>
<accession>A0A1Y3ATB3</accession>
<dbReference type="Proteomes" id="UP000194236">
    <property type="component" value="Unassembled WGS sequence"/>
</dbReference>
<evidence type="ECO:0000256" key="2">
    <source>
        <dbReference type="ARBA" id="ARBA00022448"/>
    </source>
</evidence>
<dbReference type="OrthoDB" id="250802at2759"/>
<reference evidence="8 9" key="1">
    <citation type="submission" date="2017-03" db="EMBL/GenBank/DDBJ databases">
        <title>Genome Survey of Euroglyphus maynei.</title>
        <authorList>
            <person name="Arlian L.G."/>
            <person name="Morgan M.S."/>
            <person name="Rider S.D."/>
        </authorList>
    </citation>
    <scope>NUCLEOTIDE SEQUENCE [LARGE SCALE GENOMIC DNA]</scope>
    <source>
        <strain evidence="8">Arlian Lab</strain>
        <tissue evidence="8">Whole body</tissue>
    </source>
</reference>
<dbReference type="GO" id="GO:0016887">
    <property type="term" value="F:ATP hydrolysis activity"/>
    <property type="evidence" value="ECO:0007669"/>
    <property type="project" value="TreeGrafter"/>
</dbReference>
<name>A0A1Y3ATB3_EURMA</name>
<dbReference type="GO" id="GO:0000221">
    <property type="term" value="C:vacuolar proton-transporting V-type ATPase, V1 domain"/>
    <property type="evidence" value="ECO:0007669"/>
    <property type="project" value="TreeGrafter"/>
</dbReference>
<evidence type="ECO:0000313" key="9">
    <source>
        <dbReference type="Proteomes" id="UP000194236"/>
    </source>
</evidence>
<dbReference type="InterPro" id="IPR005124">
    <property type="entry name" value="V-ATPase_G"/>
</dbReference>
<organism evidence="8 9">
    <name type="scientific">Euroglyphus maynei</name>
    <name type="common">Mayne's house dust mite</name>
    <dbReference type="NCBI Taxonomy" id="6958"/>
    <lineage>
        <taxon>Eukaryota</taxon>
        <taxon>Metazoa</taxon>
        <taxon>Ecdysozoa</taxon>
        <taxon>Arthropoda</taxon>
        <taxon>Chelicerata</taxon>
        <taxon>Arachnida</taxon>
        <taxon>Acari</taxon>
        <taxon>Acariformes</taxon>
        <taxon>Sarcoptiformes</taxon>
        <taxon>Astigmata</taxon>
        <taxon>Psoroptidia</taxon>
        <taxon>Analgoidea</taxon>
        <taxon>Pyroglyphidae</taxon>
        <taxon>Pyroglyphinae</taxon>
        <taxon>Euroglyphus</taxon>
    </lineage>
</organism>
<keyword evidence="4 6" id="KW-0406">Ion transport</keyword>
<dbReference type="FunFam" id="1.20.5.620:FF:000004">
    <property type="entry name" value="V-type proton ATPase subunit G"/>
    <property type="match status" value="1"/>
</dbReference>
<keyword evidence="3 6" id="KW-0375">Hydrogen ion transport</keyword>
<gene>
    <name evidence="8" type="ORF">BLA29_010851</name>
</gene>
<dbReference type="EMBL" id="MUJZ01064435">
    <property type="protein sequence ID" value="OTF70696.1"/>
    <property type="molecule type" value="Genomic_DNA"/>
</dbReference>
<comment type="subunit">
    <text evidence="6">V-ATPase is a heteromultimeric enzyme made up of two complexes: the ATP-hydrolytic V1 complex and the proton translocation V0 complex.</text>
</comment>
<evidence type="ECO:0000256" key="4">
    <source>
        <dbReference type="ARBA" id="ARBA00023065"/>
    </source>
</evidence>
<evidence type="ECO:0000256" key="7">
    <source>
        <dbReference type="SAM" id="Coils"/>
    </source>
</evidence>
<dbReference type="PANTHER" id="PTHR12713">
    <property type="entry name" value="VACUOLAR ATP SYNTHASE SUBUNIT G"/>
    <property type="match status" value="1"/>
</dbReference>
<evidence type="ECO:0000256" key="3">
    <source>
        <dbReference type="ARBA" id="ARBA00022781"/>
    </source>
</evidence>
<comment type="caution">
    <text evidence="8">The sequence shown here is derived from an EMBL/GenBank/DDBJ whole genome shotgun (WGS) entry which is preliminary data.</text>
</comment>
<keyword evidence="9" id="KW-1185">Reference proteome</keyword>
<dbReference type="PANTHER" id="PTHR12713:SF11">
    <property type="entry name" value="V-TYPE PROTON ATPASE SUBUNIT G"/>
    <property type="match status" value="1"/>
</dbReference>
<dbReference type="AlphaFoldDB" id="A0A1Y3ATB3"/>
<dbReference type="Gene3D" id="1.20.5.2950">
    <property type="match status" value="1"/>
</dbReference>
<evidence type="ECO:0000313" key="8">
    <source>
        <dbReference type="EMBL" id="OTF70696.1"/>
    </source>
</evidence>
<dbReference type="NCBIfam" id="TIGR01147">
    <property type="entry name" value="V_ATP_synt_G"/>
    <property type="match status" value="1"/>
</dbReference>
<comment type="function">
    <text evidence="6">Subunit of the V1 complex of vacuolar(H+)-ATPase (V-ATPase), a multisubunit enzyme composed of a peripheral complex (V1) that hydrolyzes ATP and a membrane integral complex (V0) that translocates protons. V-ATPase is responsible for acidifying and maintaining the pH of intracellular compartments and in some cell types, is targeted to the plasma membrane, where it is responsible for acidifying the extracellular environment.</text>
</comment>
<dbReference type="FunFam" id="1.20.5.2950:FF:000001">
    <property type="entry name" value="V-type proton ATPase subunit G"/>
    <property type="match status" value="1"/>
</dbReference>
<keyword evidence="7" id="KW-0175">Coiled coil</keyword>
<evidence type="ECO:0000256" key="6">
    <source>
        <dbReference type="RuleBase" id="RU364019"/>
    </source>
</evidence>
<feature type="coiled-coil region" evidence="7">
    <location>
        <begin position="8"/>
        <end position="57"/>
    </location>
</feature>
<evidence type="ECO:0000256" key="1">
    <source>
        <dbReference type="ARBA" id="ARBA00010066"/>
    </source>
</evidence>
<dbReference type="Pfam" id="PF03179">
    <property type="entry name" value="V-ATPase_G"/>
    <property type="match status" value="1"/>
</dbReference>
<dbReference type="GO" id="GO:0098793">
    <property type="term" value="C:presynapse"/>
    <property type="evidence" value="ECO:0007669"/>
    <property type="project" value="GOC"/>
</dbReference>